<dbReference type="SUPFAM" id="SSF52540">
    <property type="entry name" value="P-loop containing nucleoside triphosphate hydrolases"/>
    <property type="match status" value="1"/>
</dbReference>
<proteinExistence type="predicted"/>
<comment type="caution">
    <text evidence="2">The sequence shown here is derived from an EMBL/GenBank/DDBJ whole genome shotgun (WGS) entry which is preliminary data.</text>
</comment>
<dbReference type="InterPro" id="IPR027417">
    <property type="entry name" value="P-loop_NTPase"/>
</dbReference>
<accession>A0AAD7JQP3</accession>
<feature type="domain" description="NACHT" evidence="1">
    <location>
        <begin position="238"/>
        <end position="387"/>
    </location>
</feature>
<dbReference type="AlphaFoldDB" id="A0AAD7JQP3"/>
<dbReference type="GO" id="GO:0007166">
    <property type="term" value="P:cell surface receptor signaling pathway"/>
    <property type="evidence" value="ECO:0007669"/>
    <property type="project" value="InterPro"/>
</dbReference>
<dbReference type="PANTHER" id="PTHR47691:SF3">
    <property type="entry name" value="HTH-TYPE TRANSCRIPTIONAL REGULATOR RV0890C-RELATED"/>
    <property type="match status" value="1"/>
</dbReference>
<dbReference type="Gene3D" id="1.25.40.10">
    <property type="entry name" value="Tetratricopeptide repeat domain"/>
    <property type="match status" value="1"/>
</dbReference>
<dbReference type="InterPro" id="IPR011990">
    <property type="entry name" value="TPR-like_helical_dom_sf"/>
</dbReference>
<dbReference type="InterPro" id="IPR007111">
    <property type="entry name" value="NACHT_NTPase"/>
</dbReference>
<gene>
    <name evidence="2" type="ORF">B0H16DRAFT_1516815</name>
</gene>
<evidence type="ECO:0000259" key="1">
    <source>
        <dbReference type="Pfam" id="PF05729"/>
    </source>
</evidence>
<dbReference type="Gene3D" id="3.40.50.300">
    <property type="entry name" value="P-loop containing nucleotide triphosphate hydrolases"/>
    <property type="match status" value="1"/>
</dbReference>
<reference evidence="2" key="1">
    <citation type="submission" date="2023-03" db="EMBL/GenBank/DDBJ databases">
        <title>Massive genome expansion in bonnet fungi (Mycena s.s.) driven by repeated elements and novel gene families across ecological guilds.</title>
        <authorList>
            <consortium name="Lawrence Berkeley National Laboratory"/>
            <person name="Harder C.B."/>
            <person name="Miyauchi S."/>
            <person name="Viragh M."/>
            <person name="Kuo A."/>
            <person name="Thoen E."/>
            <person name="Andreopoulos B."/>
            <person name="Lu D."/>
            <person name="Skrede I."/>
            <person name="Drula E."/>
            <person name="Henrissat B."/>
            <person name="Morin E."/>
            <person name="Kohler A."/>
            <person name="Barry K."/>
            <person name="LaButti K."/>
            <person name="Morin E."/>
            <person name="Salamov A."/>
            <person name="Lipzen A."/>
            <person name="Mereny Z."/>
            <person name="Hegedus B."/>
            <person name="Baldrian P."/>
            <person name="Stursova M."/>
            <person name="Weitz H."/>
            <person name="Taylor A."/>
            <person name="Grigoriev I.V."/>
            <person name="Nagy L.G."/>
            <person name="Martin F."/>
            <person name="Kauserud H."/>
        </authorList>
    </citation>
    <scope>NUCLEOTIDE SEQUENCE</scope>
    <source>
        <strain evidence="2">CBHHK182m</strain>
    </source>
</reference>
<dbReference type="Gene3D" id="1.20.930.20">
    <property type="entry name" value="Adaptor protein Cbl, N-terminal domain"/>
    <property type="match status" value="1"/>
</dbReference>
<evidence type="ECO:0000313" key="2">
    <source>
        <dbReference type="EMBL" id="KAJ7769919.1"/>
    </source>
</evidence>
<evidence type="ECO:0000313" key="3">
    <source>
        <dbReference type="Proteomes" id="UP001215598"/>
    </source>
</evidence>
<keyword evidence="3" id="KW-1185">Reference proteome</keyword>
<dbReference type="Proteomes" id="UP001215598">
    <property type="component" value="Unassembled WGS sequence"/>
</dbReference>
<name>A0AAD7JQP3_9AGAR</name>
<dbReference type="Pfam" id="PF05729">
    <property type="entry name" value="NACHT"/>
    <property type="match status" value="1"/>
</dbReference>
<dbReference type="SUPFAM" id="SSF48452">
    <property type="entry name" value="TPR-like"/>
    <property type="match status" value="1"/>
</dbReference>
<dbReference type="EMBL" id="JARKIB010000017">
    <property type="protein sequence ID" value="KAJ7769919.1"/>
    <property type="molecule type" value="Genomic_DNA"/>
</dbReference>
<protein>
    <recommendedName>
        <fullName evidence="1">NACHT domain-containing protein</fullName>
    </recommendedName>
</protein>
<dbReference type="InterPro" id="IPR059179">
    <property type="entry name" value="MLKL-like_MCAfunc"/>
</dbReference>
<dbReference type="PANTHER" id="PTHR47691">
    <property type="entry name" value="REGULATOR-RELATED"/>
    <property type="match status" value="1"/>
</dbReference>
<sequence>MPRQNSSSEVRIKNITACLTPALTLLNELNDAFGSPFIVPIVKTVQALIAGVQSVKRNKDECLQLLESIHPVLYSIVHLHLKSKIIGSLSPPVLKDIEMFTQTLHKIYMFLGTQQDGNKIKQFFRQNEVNGMLNDCHAGLDQAIEVFKGHSGLALLKDVMEVQNKAAIMHKELLEIVSTLSDETLSDWSSAMVYHWTNTFQNSSNSFSMLPSKPKIFYGRESETKEIMKILLQKAPRIAVLGGGGMGKTTLARTVLHHADTCAKFEHRYFVSADTATTAVELAALIAFHLGLDPGADLTRPVVQYLARQTGSSLLILDNLETPWETTQSRQGVEDFLSLLADVGHLGLMVTLRGSERPAKVRWTRPFLQPLQPLSNEAAQHIFEEITDDSHSSDEKAQLLEFTENMPLAIDLMAHLVEYEGLSTVLVRWKTEKTSLLSTGYDRHSNLDTSIAMSVSSPRITHGARELLSLLSILPNGLSDVELVQNRLPINDILSCKSVLIATSLAYRDTNNRLRSLVLIREHVQKFYPPSELLVQSIRKSFHDLLAFYERHKDAQMKSILAQITANLANLDEVLRQGLKPGLPDILDTIQCTLRLNGFYRLTRDVGTHLLDEIPVDQCDHPMMLLYIIERLSLFYACTPKMAQELVSQAISLLEHVHNPILKIRFYMIAGASSRRLRHESEAVQFFEKALALSQSSSNTRGECDSLDSLAFLRWKTGDFQQALVLGRQAEELAYQTTDLVQASQTLYSIATSLISLGHYPAAMVEVNRARELLDICGMADTMLHRKFASLRAGIHLEKAEYAEAKSIYITQIQDTGLEQNSYSYAFALLNMAVVDVSIGVPAETVLQNLSEVRRIFTDMKVLWPISYCDAVLADLRLREGDTTSALTLFEQCIKANWAKEIDAVTYCLERLADISRWPLKFYGSITWPVIYLCQSHKSKGKLGLYKALFFIGELLVDEDEATAQSLFILALEGFSFMDVHRSRAQCMMQLGNLSYRNREHTRATELWSSARPLFERSLQTKDVAQVDSRVASLHQASLEQLATLDPPVSKLVEPFEHLYSTDERVAVVM</sequence>
<organism evidence="2 3">
    <name type="scientific">Mycena metata</name>
    <dbReference type="NCBI Taxonomy" id="1033252"/>
    <lineage>
        <taxon>Eukaryota</taxon>
        <taxon>Fungi</taxon>
        <taxon>Dikarya</taxon>
        <taxon>Basidiomycota</taxon>
        <taxon>Agaricomycotina</taxon>
        <taxon>Agaricomycetes</taxon>
        <taxon>Agaricomycetidae</taxon>
        <taxon>Agaricales</taxon>
        <taxon>Marasmiineae</taxon>
        <taxon>Mycenaceae</taxon>
        <taxon>Mycena</taxon>
    </lineage>
</organism>
<dbReference type="InterPro" id="IPR036537">
    <property type="entry name" value="Adaptor_Cbl_N_dom_sf"/>
</dbReference>
<dbReference type="CDD" id="cd21037">
    <property type="entry name" value="MLKL_NTD"/>
    <property type="match status" value="1"/>
</dbReference>